<sequence length="390" mass="41982">MALKKAAPLLIPVIIVIGIILGLGLGVSSKKFKEEVAMPVVAPGSHLYSESAPGVQNPASGNSPAYPNPNRMFVDISKKLRPSIVTIYTSKEISQSELFGDKVPDDETHRRPFKSRGLGSGIVIREDGYLLTNNHVIAGMDEITIRLLDQREFKAKIIGSDPKTDVALLKIDARGLQPALLGNSDLLEIGEWVMAIGSPLNLQSTVTAGIISAISRNMNILDNSSGDAIQNFIQTDAAVNPGNSGGALVNLKGEVIGINTAIATRSNYYMGYSFAIPINIAKKIVDDLTRFGEIRRGYLGVYIRAVDAVTAKGVGLETPRGVLIYSVQKGRAAERAGLKTGDVILSVNGVEVNQPNELQVAIGTRRPGDKVRIIYWRDGKRLEKAVILFD</sequence>
<dbReference type="Proteomes" id="UP000886005">
    <property type="component" value="Unassembled WGS sequence"/>
</dbReference>
<keyword evidence="5" id="KW-1133">Transmembrane helix</keyword>
<gene>
    <name evidence="7" type="ORF">ENJ10_14570</name>
</gene>
<feature type="domain" description="PDZ" evidence="6">
    <location>
        <begin position="288"/>
        <end position="379"/>
    </location>
</feature>
<name>A0A7V1PWC7_CALAY</name>
<dbReference type="PANTHER" id="PTHR43343:SF3">
    <property type="entry name" value="PROTEASE DO-LIKE 8, CHLOROPLASTIC"/>
    <property type="match status" value="1"/>
</dbReference>
<evidence type="ECO:0000256" key="3">
    <source>
        <dbReference type="ARBA" id="ARBA00022801"/>
    </source>
</evidence>
<feature type="transmembrane region" description="Helical" evidence="5">
    <location>
        <begin position="6"/>
        <end position="28"/>
    </location>
</feature>
<evidence type="ECO:0000256" key="1">
    <source>
        <dbReference type="ARBA" id="ARBA00010541"/>
    </source>
</evidence>
<dbReference type="AlphaFoldDB" id="A0A7V1PWC7"/>
<dbReference type="InterPro" id="IPR009003">
    <property type="entry name" value="Peptidase_S1_PA"/>
</dbReference>
<dbReference type="PROSITE" id="PS50106">
    <property type="entry name" value="PDZ"/>
    <property type="match status" value="1"/>
</dbReference>
<dbReference type="GO" id="GO:0006508">
    <property type="term" value="P:proteolysis"/>
    <property type="evidence" value="ECO:0007669"/>
    <property type="project" value="UniProtKB-KW"/>
</dbReference>
<keyword evidence="5" id="KW-0472">Membrane</keyword>
<dbReference type="Gene3D" id="2.30.42.10">
    <property type="match status" value="1"/>
</dbReference>
<dbReference type="FunFam" id="2.40.10.10:FF:000001">
    <property type="entry name" value="Periplasmic serine protease DegS"/>
    <property type="match status" value="1"/>
</dbReference>
<keyword evidence="4" id="KW-0720">Serine protease</keyword>
<reference evidence="7" key="1">
    <citation type="journal article" date="2020" name="mSystems">
        <title>Genome- and Community-Level Interaction Insights into Carbon Utilization and Element Cycling Functions of Hydrothermarchaeota in Hydrothermal Sediment.</title>
        <authorList>
            <person name="Zhou Z."/>
            <person name="Liu Y."/>
            <person name="Xu W."/>
            <person name="Pan J."/>
            <person name="Luo Z.H."/>
            <person name="Li M."/>
        </authorList>
    </citation>
    <scope>NUCLEOTIDE SEQUENCE [LARGE SCALE GENOMIC DNA]</scope>
    <source>
        <strain evidence="7">HyVt-456</strain>
    </source>
</reference>
<evidence type="ECO:0000256" key="4">
    <source>
        <dbReference type="ARBA" id="ARBA00022825"/>
    </source>
</evidence>
<dbReference type="EMBL" id="DRLD01000415">
    <property type="protein sequence ID" value="HED11911.1"/>
    <property type="molecule type" value="Genomic_DNA"/>
</dbReference>
<feature type="non-terminal residue" evidence="7">
    <location>
        <position position="390"/>
    </location>
</feature>
<keyword evidence="3" id="KW-0378">Hydrolase</keyword>
<dbReference type="Pfam" id="PF13180">
    <property type="entry name" value="PDZ_2"/>
    <property type="match status" value="1"/>
</dbReference>
<dbReference type="SMART" id="SM00228">
    <property type="entry name" value="PDZ"/>
    <property type="match status" value="1"/>
</dbReference>
<accession>A0A7V1PWC7</accession>
<evidence type="ECO:0000256" key="2">
    <source>
        <dbReference type="ARBA" id="ARBA00022670"/>
    </source>
</evidence>
<dbReference type="Pfam" id="PF13365">
    <property type="entry name" value="Trypsin_2"/>
    <property type="match status" value="1"/>
</dbReference>
<dbReference type="SUPFAM" id="SSF50156">
    <property type="entry name" value="PDZ domain-like"/>
    <property type="match status" value="1"/>
</dbReference>
<proteinExistence type="inferred from homology"/>
<dbReference type="GO" id="GO:0004252">
    <property type="term" value="F:serine-type endopeptidase activity"/>
    <property type="evidence" value="ECO:0007669"/>
    <property type="project" value="InterPro"/>
</dbReference>
<dbReference type="SUPFAM" id="SSF50494">
    <property type="entry name" value="Trypsin-like serine proteases"/>
    <property type="match status" value="1"/>
</dbReference>
<protein>
    <submittedName>
        <fullName evidence="7">PDZ domain-containing protein</fullName>
    </submittedName>
</protein>
<evidence type="ECO:0000259" key="6">
    <source>
        <dbReference type="PROSITE" id="PS50106"/>
    </source>
</evidence>
<comment type="similarity">
    <text evidence="1">Belongs to the peptidase S1C family.</text>
</comment>
<dbReference type="InterPro" id="IPR001478">
    <property type="entry name" value="PDZ"/>
</dbReference>
<keyword evidence="5" id="KW-0812">Transmembrane</keyword>
<dbReference type="Gene3D" id="2.40.10.120">
    <property type="match status" value="1"/>
</dbReference>
<organism evidence="7">
    <name type="scientific">Caldithrix abyssi</name>
    <dbReference type="NCBI Taxonomy" id="187145"/>
    <lineage>
        <taxon>Bacteria</taxon>
        <taxon>Pseudomonadati</taxon>
        <taxon>Calditrichota</taxon>
        <taxon>Calditrichia</taxon>
        <taxon>Calditrichales</taxon>
        <taxon>Calditrichaceae</taxon>
        <taxon>Caldithrix</taxon>
    </lineage>
</organism>
<keyword evidence="2" id="KW-0645">Protease</keyword>
<comment type="caution">
    <text evidence="7">The sequence shown here is derived from an EMBL/GenBank/DDBJ whole genome shotgun (WGS) entry which is preliminary data.</text>
</comment>
<dbReference type="InterPro" id="IPR001940">
    <property type="entry name" value="Peptidase_S1C"/>
</dbReference>
<evidence type="ECO:0000256" key="5">
    <source>
        <dbReference type="SAM" id="Phobius"/>
    </source>
</evidence>
<evidence type="ECO:0000313" key="7">
    <source>
        <dbReference type="EMBL" id="HED11911.1"/>
    </source>
</evidence>
<dbReference type="PRINTS" id="PR00834">
    <property type="entry name" value="PROTEASES2C"/>
</dbReference>
<dbReference type="InterPro" id="IPR036034">
    <property type="entry name" value="PDZ_sf"/>
</dbReference>
<dbReference type="InterPro" id="IPR051201">
    <property type="entry name" value="Chloro_Bact_Ser_Proteases"/>
</dbReference>
<dbReference type="PANTHER" id="PTHR43343">
    <property type="entry name" value="PEPTIDASE S12"/>
    <property type="match status" value="1"/>
</dbReference>